<comment type="caution">
    <text evidence="2">The sequence shown here is derived from an EMBL/GenBank/DDBJ whole genome shotgun (WGS) entry which is preliminary data.</text>
</comment>
<feature type="compositionally biased region" description="Polar residues" evidence="1">
    <location>
        <begin position="42"/>
        <end position="58"/>
    </location>
</feature>
<proteinExistence type="predicted"/>
<gene>
    <name evidence="2" type="ORF">CRENBAI_008876</name>
</gene>
<evidence type="ECO:0000256" key="1">
    <source>
        <dbReference type="SAM" id="MobiDB-lite"/>
    </source>
</evidence>
<feature type="compositionally biased region" description="Polar residues" evidence="1">
    <location>
        <begin position="71"/>
        <end position="87"/>
    </location>
</feature>
<reference evidence="2 3" key="1">
    <citation type="submission" date="2021-06" db="EMBL/GenBank/DDBJ databases">
        <authorList>
            <person name="Palmer J.M."/>
        </authorList>
    </citation>
    <scope>NUCLEOTIDE SEQUENCE [LARGE SCALE GENOMIC DNA]</scope>
    <source>
        <strain evidence="2 3">MEX-2019</strain>
        <tissue evidence="2">Muscle</tissue>
    </source>
</reference>
<feature type="compositionally biased region" description="Basic and acidic residues" evidence="1">
    <location>
        <begin position="88"/>
        <end position="98"/>
    </location>
</feature>
<evidence type="ECO:0000313" key="2">
    <source>
        <dbReference type="EMBL" id="KAK5610223.1"/>
    </source>
</evidence>
<sequence>MRALHTAALTSACRETTSSPAEQEGAPRQTFLAAGGGGCRQRTATNGELSPGTWNSRTRWIHHKPDCGSAVTDSPARTAQRSYSASASRDKESKEIHRTAARSPSGPTGGELTSPPAEVERAQPPDRSADVVIASSSSAAGPYPVPAAVSCLLSASSIVLAESYSVKVCATEEYPERRQAGSIHVVD</sequence>
<dbReference type="EMBL" id="JAHHUM010001619">
    <property type="protein sequence ID" value="KAK5610223.1"/>
    <property type="molecule type" value="Genomic_DNA"/>
</dbReference>
<dbReference type="Proteomes" id="UP001311232">
    <property type="component" value="Unassembled WGS sequence"/>
</dbReference>
<feature type="compositionally biased region" description="Basic and acidic residues" evidence="1">
    <location>
        <begin position="118"/>
        <end position="129"/>
    </location>
</feature>
<accession>A0AAV9RMI7</accession>
<name>A0AAV9RMI7_9TELE</name>
<keyword evidence="3" id="KW-1185">Reference proteome</keyword>
<protein>
    <submittedName>
        <fullName evidence="2">Uncharacterized protein</fullName>
    </submittedName>
</protein>
<evidence type="ECO:0000313" key="3">
    <source>
        <dbReference type="Proteomes" id="UP001311232"/>
    </source>
</evidence>
<dbReference type="AlphaFoldDB" id="A0AAV9RMI7"/>
<organism evidence="2 3">
    <name type="scientific">Crenichthys baileyi</name>
    <name type="common">White River springfish</name>
    <dbReference type="NCBI Taxonomy" id="28760"/>
    <lineage>
        <taxon>Eukaryota</taxon>
        <taxon>Metazoa</taxon>
        <taxon>Chordata</taxon>
        <taxon>Craniata</taxon>
        <taxon>Vertebrata</taxon>
        <taxon>Euteleostomi</taxon>
        <taxon>Actinopterygii</taxon>
        <taxon>Neopterygii</taxon>
        <taxon>Teleostei</taxon>
        <taxon>Neoteleostei</taxon>
        <taxon>Acanthomorphata</taxon>
        <taxon>Ovalentaria</taxon>
        <taxon>Atherinomorphae</taxon>
        <taxon>Cyprinodontiformes</taxon>
        <taxon>Goodeidae</taxon>
        <taxon>Crenichthys</taxon>
    </lineage>
</organism>
<feature type="region of interest" description="Disordered" evidence="1">
    <location>
        <begin position="1"/>
        <end position="129"/>
    </location>
</feature>